<evidence type="ECO:0000256" key="1">
    <source>
        <dbReference type="ARBA" id="ARBA00004496"/>
    </source>
</evidence>
<dbReference type="PIRSF" id="PIRSF000804">
    <property type="entry name" value="DNA_pol_III_b"/>
    <property type="match status" value="1"/>
</dbReference>
<name>A0A0U5D1X4_LIMRT</name>
<dbReference type="SUPFAM" id="SSF55979">
    <property type="entry name" value="DNA clamp"/>
    <property type="match status" value="3"/>
</dbReference>
<evidence type="ECO:0000256" key="5">
    <source>
        <dbReference type="ARBA" id="ARBA00022679"/>
    </source>
</evidence>
<dbReference type="GO" id="GO:0006271">
    <property type="term" value="P:DNA strand elongation involved in DNA replication"/>
    <property type="evidence" value="ECO:0007669"/>
    <property type="project" value="TreeGrafter"/>
</dbReference>
<dbReference type="GO" id="GO:0003887">
    <property type="term" value="F:DNA-directed DNA polymerase activity"/>
    <property type="evidence" value="ECO:0007669"/>
    <property type="project" value="UniProtKB-UniRule"/>
</dbReference>
<dbReference type="SMART" id="SM00480">
    <property type="entry name" value="POL3Bc"/>
    <property type="match status" value="1"/>
</dbReference>
<evidence type="ECO:0000256" key="8">
    <source>
        <dbReference type="ARBA" id="ARBA00022932"/>
    </source>
</evidence>
<comment type="subcellular location">
    <subcellularLocation>
        <location evidence="1 10">Cytoplasm</location>
    </subcellularLocation>
</comment>
<dbReference type="AlphaFoldDB" id="A0A0U5D1X4"/>
<dbReference type="EMBL" id="LN887473">
    <property type="protein sequence ID" value="CUR39669.1"/>
    <property type="molecule type" value="Genomic_DNA"/>
</dbReference>
<keyword evidence="5 10" id="KW-0808">Transferase</keyword>
<dbReference type="Gene3D" id="3.70.10.10">
    <property type="match status" value="1"/>
</dbReference>
<dbReference type="NCBIfam" id="TIGR00663">
    <property type="entry name" value="dnan"/>
    <property type="match status" value="1"/>
</dbReference>
<feature type="domain" description="DNA polymerase III beta sliding clamp N-terminal" evidence="11">
    <location>
        <begin position="1"/>
        <end position="126"/>
    </location>
</feature>
<dbReference type="GO" id="GO:0009360">
    <property type="term" value="C:DNA polymerase III complex"/>
    <property type="evidence" value="ECO:0007669"/>
    <property type="project" value="InterPro"/>
</dbReference>
<comment type="similarity">
    <text evidence="2 10">Belongs to the beta sliding clamp family.</text>
</comment>
<dbReference type="InterPro" id="IPR001001">
    <property type="entry name" value="DNA_polIII_beta"/>
</dbReference>
<evidence type="ECO:0000259" key="11">
    <source>
        <dbReference type="Pfam" id="PF00712"/>
    </source>
</evidence>
<evidence type="ECO:0000256" key="4">
    <source>
        <dbReference type="ARBA" id="ARBA00022490"/>
    </source>
</evidence>
<dbReference type="InterPro" id="IPR022637">
    <property type="entry name" value="DNA_polIII_beta_cen"/>
</dbReference>
<keyword evidence="7 10" id="KW-0235">DNA replication</keyword>
<reference evidence="14" key="1">
    <citation type="submission" date="2015-10" db="EMBL/GenBank/DDBJ databases">
        <authorList>
            <person name="Gilbert D.G."/>
        </authorList>
    </citation>
    <scope>NUCLEOTIDE SEQUENCE</scope>
    <source>
        <strain evidence="14">3c6</strain>
    </source>
</reference>
<evidence type="ECO:0000259" key="12">
    <source>
        <dbReference type="Pfam" id="PF02767"/>
    </source>
</evidence>
<dbReference type="PANTHER" id="PTHR30478:SF0">
    <property type="entry name" value="BETA SLIDING CLAMP"/>
    <property type="match status" value="1"/>
</dbReference>
<protein>
    <recommendedName>
        <fullName evidence="3 10">Beta sliding clamp</fullName>
    </recommendedName>
</protein>
<dbReference type="Pfam" id="PF02768">
    <property type="entry name" value="DNA_pol3_beta_3"/>
    <property type="match status" value="1"/>
</dbReference>
<sequence length="380" mass="41769">MNFTINRSAFISQLNNVLRAISSKTTIPILTGLKMVVNEDNIVLTGSNSDITIESVINANDADNDLTIEETGAIVLPARFFSDIVKKLPDKKVTIEVTSGFQADITSGSAKFQINGQDAENFPHLPEIETNKSVTLPNDILKEVIRQTVIAVSKQESRPILAGVHITLKDGVLTAVATDSHRLAQRKVVLENIDNGIDFDVIIPGKSMEELSGMISDVHEDVQMQVTENQVLFIFGNTHFYSRLLEGNYPETSQLIPQTADTTVELEAGSFLSSIERASLLSHESRNDVVKLSLKPSENLVRISGDSPDIGTVEEEVVTSALDGNDLEISFNPNYMKDALRSFGQATIKISFTSPLRPFTLVPTEDQENFVHLITPVRTF</sequence>
<feature type="domain" description="DNA polymerase III beta sliding clamp C-terminal" evidence="13">
    <location>
        <begin position="254"/>
        <end position="378"/>
    </location>
</feature>
<evidence type="ECO:0000256" key="6">
    <source>
        <dbReference type="ARBA" id="ARBA00022695"/>
    </source>
</evidence>
<dbReference type="Pfam" id="PF00712">
    <property type="entry name" value="DNA_pol3_beta"/>
    <property type="match status" value="1"/>
</dbReference>
<evidence type="ECO:0000259" key="13">
    <source>
        <dbReference type="Pfam" id="PF02768"/>
    </source>
</evidence>
<comment type="function">
    <text evidence="10">Confers DNA tethering and processivity to DNA polymerases and other proteins. Acts as a clamp, forming a ring around DNA (a reaction catalyzed by the clamp-loading complex) which diffuses in an ATP-independent manner freely and bidirectionally along dsDNA. Initially characterized for its ability to contact the catalytic subunit of DNA polymerase III (Pol III), a complex, multichain enzyme responsible for most of the replicative synthesis in bacteria; Pol III exhibits 3'-5' exonuclease proofreading activity. The beta chain is required for initiation of replication as well as for processivity of DNA replication.</text>
</comment>
<comment type="subunit">
    <text evidence="10">Forms a ring-shaped head-to-tail homodimer around DNA.</text>
</comment>
<accession>A0A0U5D1X4</accession>
<feature type="domain" description="DNA polymerase III beta sliding clamp central" evidence="12">
    <location>
        <begin position="135"/>
        <end position="251"/>
    </location>
</feature>
<keyword evidence="6 10" id="KW-0548">Nucleotidyltransferase</keyword>
<gene>
    <name evidence="14" type="ORF">LRLP16767_LR3C6_01636</name>
</gene>
<dbReference type="Pfam" id="PF02767">
    <property type="entry name" value="DNA_pol3_beta_2"/>
    <property type="match status" value="1"/>
</dbReference>
<dbReference type="InterPro" id="IPR022634">
    <property type="entry name" value="DNA_polIII_beta_N"/>
</dbReference>
<evidence type="ECO:0000256" key="3">
    <source>
        <dbReference type="ARBA" id="ARBA00021035"/>
    </source>
</evidence>
<dbReference type="PANTHER" id="PTHR30478">
    <property type="entry name" value="DNA POLYMERASE III SUBUNIT BETA"/>
    <property type="match status" value="1"/>
</dbReference>
<dbReference type="CDD" id="cd00140">
    <property type="entry name" value="beta_clamp"/>
    <property type="match status" value="1"/>
</dbReference>
<keyword evidence="4 10" id="KW-0963">Cytoplasm</keyword>
<dbReference type="GO" id="GO:0003677">
    <property type="term" value="F:DNA binding"/>
    <property type="evidence" value="ECO:0007669"/>
    <property type="project" value="UniProtKB-UniRule"/>
</dbReference>
<dbReference type="InterPro" id="IPR046938">
    <property type="entry name" value="DNA_clamp_sf"/>
</dbReference>
<dbReference type="GO" id="GO:0008408">
    <property type="term" value="F:3'-5' exonuclease activity"/>
    <property type="evidence" value="ECO:0007669"/>
    <property type="project" value="InterPro"/>
</dbReference>
<keyword evidence="9" id="KW-0238">DNA-binding</keyword>
<evidence type="ECO:0000256" key="7">
    <source>
        <dbReference type="ARBA" id="ARBA00022705"/>
    </source>
</evidence>
<dbReference type="InterPro" id="IPR022635">
    <property type="entry name" value="DNA_polIII_beta_C"/>
</dbReference>
<dbReference type="GO" id="GO:0005737">
    <property type="term" value="C:cytoplasm"/>
    <property type="evidence" value="ECO:0007669"/>
    <property type="project" value="UniProtKB-SubCell"/>
</dbReference>
<keyword evidence="8 10" id="KW-0239">DNA-directed DNA polymerase</keyword>
<evidence type="ECO:0000256" key="2">
    <source>
        <dbReference type="ARBA" id="ARBA00010752"/>
    </source>
</evidence>
<evidence type="ECO:0000256" key="9">
    <source>
        <dbReference type="ARBA" id="ARBA00023125"/>
    </source>
</evidence>
<evidence type="ECO:0000256" key="10">
    <source>
        <dbReference type="PIRNR" id="PIRNR000804"/>
    </source>
</evidence>
<dbReference type="Gene3D" id="3.10.150.10">
    <property type="entry name" value="DNA Polymerase III, subunit A, domain 2"/>
    <property type="match status" value="1"/>
</dbReference>
<organism evidence="14">
    <name type="scientific">Limosilactobacillus reuteri</name>
    <name type="common">Lactobacillus reuteri</name>
    <dbReference type="NCBI Taxonomy" id="1598"/>
    <lineage>
        <taxon>Bacteria</taxon>
        <taxon>Bacillati</taxon>
        <taxon>Bacillota</taxon>
        <taxon>Bacilli</taxon>
        <taxon>Lactobacillales</taxon>
        <taxon>Lactobacillaceae</taxon>
        <taxon>Limosilactobacillus</taxon>
    </lineage>
</organism>
<proteinExistence type="inferred from homology"/>
<dbReference type="FunFam" id="3.10.150.10:FF:000007">
    <property type="entry name" value="Beta sliding clamp"/>
    <property type="match status" value="1"/>
</dbReference>
<evidence type="ECO:0000313" key="14">
    <source>
        <dbReference type="EMBL" id="CUR39669.1"/>
    </source>
</evidence>